<evidence type="ECO:0000259" key="5">
    <source>
        <dbReference type="Pfam" id="PF04542"/>
    </source>
</evidence>
<evidence type="ECO:0000256" key="3">
    <source>
        <dbReference type="ARBA" id="ARBA00023082"/>
    </source>
</evidence>
<evidence type="ECO:0008006" key="9">
    <source>
        <dbReference type="Google" id="ProtNLM"/>
    </source>
</evidence>
<dbReference type="InterPro" id="IPR013324">
    <property type="entry name" value="RNA_pol_sigma_r3/r4-like"/>
</dbReference>
<dbReference type="InterPro" id="IPR013325">
    <property type="entry name" value="RNA_pol_sigma_r2"/>
</dbReference>
<dbReference type="Gene3D" id="1.10.10.10">
    <property type="entry name" value="Winged helix-like DNA-binding domain superfamily/Winged helix DNA-binding domain"/>
    <property type="match status" value="1"/>
</dbReference>
<gene>
    <name evidence="7" type="ORF">GMBLW1_23530</name>
</gene>
<dbReference type="Proteomes" id="UP000464378">
    <property type="component" value="Chromosome"/>
</dbReference>
<evidence type="ECO:0000256" key="1">
    <source>
        <dbReference type="ARBA" id="ARBA00010641"/>
    </source>
</evidence>
<dbReference type="EMBL" id="LR593887">
    <property type="protein sequence ID" value="VTR98910.1"/>
    <property type="molecule type" value="Genomic_DNA"/>
</dbReference>
<dbReference type="EMBL" id="LR586016">
    <property type="protein sequence ID" value="VIP01607.1"/>
    <property type="molecule type" value="Genomic_DNA"/>
</dbReference>
<dbReference type="InterPro" id="IPR007627">
    <property type="entry name" value="RNA_pol_sigma70_r2"/>
</dbReference>
<evidence type="ECO:0000256" key="2">
    <source>
        <dbReference type="ARBA" id="ARBA00023015"/>
    </source>
</evidence>
<dbReference type="PANTHER" id="PTHR43133:SF51">
    <property type="entry name" value="RNA POLYMERASE SIGMA FACTOR"/>
    <property type="match status" value="1"/>
</dbReference>
<dbReference type="InterPro" id="IPR013249">
    <property type="entry name" value="RNA_pol_sigma70_r4_t2"/>
</dbReference>
<dbReference type="GO" id="GO:0003677">
    <property type="term" value="F:DNA binding"/>
    <property type="evidence" value="ECO:0007669"/>
    <property type="project" value="InterPro"/>
</dbReference>
<dbReference type="SUPFAM" id="SSF88946">
    <property type="entry name" value="Sigma2 domain of RNA polymerase sigma factors"/>
    <property type="match status" value="1"/>
</dbReference>
<sequence length="203" mass="23699">MLPPSSAPPPSDSQLLLELRAGEAKAFEAFVRRFCNPFFYVAKRILRNEEDTRDAVQEAFLLAFRALPQFDGRSQLSTWVHRIVLNVALKKYRTQQRHPEQSIESLLPHFVEDEHHEVGPQFFQSSVEAWVSREEQRAIIHEKINQLPESYRTVILLRDIEGLNTEETAELLEISTMLVKTRLHRARQALRTLLEPLFRKEQS</sequence>
<evidence type="ECO:0000256" key="4">
    <source>
        <dbReference type="ARBA" id="ARBA00023163"/>
    </source>
</evidence>
<dbReference type="Pfam" id="PF04542">
    <property type="entry name" value="Sigma70_r2"/>
    <property type="match status" value="1"/>
</dbReference>
<dbReference type="InterPro" id="IPR036388">
    <property type="entry name" value="WH-like_DNA-bd_sf"/>
</dbReference>
<reference evidence="7" key="1">
    <citation type="submission" date="2019-04" db="EMBL/GenBank/DDBJ databases">
        <authorList>
            <consortium name="Science for Life Laboratories"/>
        </authorList>
    </citation>
    <scope>NUCLEOTIDE SEQUENCE</scope>
    <source>
        <strain evidence="7">MBLW1</strain>
    </source>
</reference>
<keyword evidence="4" id="KW-0804">Transcription</keyword>
<organism evidence="7">
    <name type="scientific">Tuwongella immobilis</name>
    <dbReference type="NCBI Taxonomy" id="692036"/>
    <lineage>
        <taxon>Bacteria</taxon>
        <taxon>Pseudomonadati</taxon>
        <taxon>Planctomycetota</taxon>
        <taxon>Planctomycetia</taxon>
        <taxon>Gemmatales</taxon>
        <taxon>Gemmataceae</taxon>
        <taxon>Tuwongella</taxon>
    </lineage>
</organism>
<dbReference type="Pfam" id="PF08281">
    <property type="entry name" value="Sigma70_r4_2"/>
    <property type="match status" value="1"/>
</dbReference>
<dbReference type="GO" id="GO:0006352">
    <property type="term" value="P:DNA-templated transcription initiation"/>
    <property type="evidence" value="ECO:0007669"/>
    <property type="project" value="InterPro"/>
</dbReference>
<dbReference type="InterPro" id="IPR039425">
    <property type="entry name" value="RNA_pol_sigma-70-like"/>
</dbReference>
<dbReference type="NCBIfam" id="TIGR02937">
    <property type="entry name" value="sigma70-ECF"/>
    <property type="match status" value="1"/>
</dbReference>
<accession>A0A6C2YJQ2</accession>
<evidence type="ECO:0000259" key="6">
    <source>
        <dbReference type="Pfam" id="PF08281"/>
    </source>
</evidence>
<dbReference type="PANTHER" id="PTHR43133">
    <property type="entry name" value="RNA POLYMERASE ECF-TYPE SIGMA FACTO"/>
    <property type="match status" value="1"/>
</dbReference>
<evidence type="ECO:0000313" key="8">
    <source>
        <dbReference type="Proteomes" id="UP000464378"/>
    </source>
</evidence>
<dbReference type="SUPFAM" id="SSF88659">
    <property type="entry name" value="Sigma3 and sigma4 domains of RNA polymerase sigma factors"/>
    <property type="match status" value="1"/>
</dbReference>
<comment type="similarity">
    <text evidence="1">Belongs to the sigma-70 factor family. ECF subfamily.</text>
</comment>
<feature type="domain" description="RNA polymerase sigma-70 region 2" evidence="5">
    <location>
        <begin position="32"/>
        <end position="97"/>
    </location>
</feature>
<dbReference type="InParanoid" id="A0A6C2YJQ2"/>
<protein>
    <recommendedName>
        <fullName evidence="9">RNA polymerase subunit sigma-24</fullName>
    </recommendedName>
</protein>
<keyword evidence="2" id="KW-0805">Transcription regulation</keyword>
<keyword evidence="8" id="KW-1185">Reference proteome</keyword>
<dbReference type="GO" id="GO:0016987">
    <property type="term" value="F:sigma factor activity"/>
    <property type="evidence" value="ECO:0007669"/>
    <property type="project" value="UniProtKB-KW"/>
</dbReference>
<name>A0A6C2YJQ2_9BACT</name>
<proteinExistence type="inferred from homology"/>
<dbReference type="KEGG" id="tim:GMBLW1_23530"/>
<feature type="domain" description="RNA polymerase sigma factor 70 region 4 type 2" evidence="6">
    <location>
        <begin position="138"/>
        <end position="190"/>
    </location>
</feature>
<dbReference type="Gene3D" id="1.10.1740.10">
    <property type="match status" value="1"/>
</dbReference>
<dbReference type="AlphaFoldDB" id="A0A6C2YJQ2"/>
<dbReference type="CDD" id="cd06171">
    <property type="entry name" value="Sigma70_r4"/>
    <property type="match status" value="1"/>
</dbReference>
<dbReference type="InterPro" id="IPR014284">
    <property type="entry name" value="RNA_pol_sigma-70_dom"/>
</dbReference>
<keyword evidence="3" id="KW-0731">Sigma factor</keyword>
<evidence type="ECO:0000313" key="7">
    <source>
        <dbReference type="EMBL" id="VIP01607.1"/>
    </source>
</evidence>